<keyword evidence="2" id="KW-0472">Membrane</keyword>
<gene>
    <name evidence="3" type="ORF">PDEL1432_LOCUS3296</name>
    <name evidence="4" type="ORF">PDEL1432_LOCUS3297</name>
</gene>
<accession>A0A6T9ZPT6</accession>
<feature type="transmembrane region" description="Helical" evidence="2">
    <location>
        <begin position="112"/>
        <end position="130"/>
    </location>
</feature>
<protein>
    <submittedName>
        <fullName evidence="3">Uncharacterized protein</fullName>
    </submittedName>
</protein>
<feature type="region of interest" description="Disordered" evidence="1">
    <location>
        <begin position="278"/>
        <end position="320"/>
    </location>
</feature>
<reference evidence="3" key="1">
    <citation type="submission" date="2021-01" db="EMBL/GenBank/DDBJ databases">
        <authorList>
            <person name="Corre E."/>
            <person name="Pelletier E."/>
            <person name="Niang G."/>
            <person name="Scheremetjew M."/>
            <person name="Finn R."/>
            <person name="Kale V."/>
            <person name="Holt S."/>
            <person name="Cochrane G."/>
            <person name="Meng A."/>
            <person name="Brown T."/>
            <person name="Cohen L."/>
        </authorList>
    </citation>
    <scope>NUCLEOTIDE SEQUENCE</scope>
    <source>
        <strain evidence="3">UNC1205</strain>
    </source>
</reference>
<name>A0A6T9ZPT6_9STRA</name>
<feature type="compositionally biased region" description="Low complexity" evidence="1">
    <location>
        <begin position="299"/>
        <end position="309"/>
    </location>
</feature>
<keyword evidence="2" id="KW-0812">Transmembrane</keyword>
<evidence type="ECO:0000313" key="4">
    <source>
        <dbReference type="EMBL" id="CAD8763257.1"/>
    </source>
</evidence>
<dbReference type="EMBL" id="HBFL01004595">
    <property type="protein sequence ID" value="CAD8763257.1"/>
    <property type="molecule type" value="Transcribed_RNA"/>
</dbReference>
<evidence type="ECO:0000256" key="2">
    <source>
        <dbReference type="SAM" id="Phobius"/>
    </source>
</evidence>
<organism evidence="3">
    <name type="scientific">Pseudo-nitzschia delicatissima</name>
    <dbReference type="NCBI Taxonomy" id="44447"/>
    <lineage>
        <taxon>Eukaryota</taxon>
        <taxon>Sar</taxon>
        <taxon>Stramenopiles</taxon>
        <taxon>Ochrophyta</taxon>
        <taxon>Bacillariophyta</taxon>
        <taxon>Bacillariophyceae</taxon>
        <taxon>Bacillariophycidae</taxon>
        <taxon>Bacillariales</taxon>
        <taxon>Bacillariaceae</taxon>
        <taxon>Pseudo-nitzschia</taxon>
    </lineage>
</organism>
<dbReference type="AlphaFoldDB" id="A0A6T9ZPT6"/>
<feature type="compositionally biased region" description="Basic and acidic residues" evidence="1">
    <location>
        <begin position="280"/>
        <end position="291"/>
    </location>
</feature>
<feature type="region of interest" description="Disordered" evidence="1">
    <location>
        <begin position="1"/>
        <end position="72"/>
    </location>
</feature>
<evidence type="ECO:0000313" key="3">
    <source>
        <dbReference type="EMBL" id="CAD8763256.1"/>
    </source>
</evidence>
<sequence length="320" mass="35953">MGRGAESKARRKEAKKAAKGEDEFGGMTGDLKDNGDAGDFGPGSIPLPPGMANKTADSDSDDSSEEGEKRNDAEELLLIRKKKAKQSNSCCDAPVCAPKTKSKDQGIKTTPLILLIMMVGTAVLPALIYASDYIGGFLQKNNVVGQIGFRLGMGAVPRKRVLSFYEKHDPHKLNEVPTILGKYYGDYPKLIKRLERKYQDYGYFLGWEEDEAPMIQAKEQLQETYTLWINSYWNVYAPQPAKTAARNIRYNLTFLHKKFYKFFWKKVWPHLEPVFGVPKGTEKQKRADRDAARKRREATSGGSSSSSTSGKKKFRDDDEM</sequence>
<evidence type="ECO:0000256" key="1">
    <source>
        <dbReference type="SAM" id="MobiDB-lite"/>
    </source>
</evidence>
<proteinExistence type="predicted"/>
<keyword evidence="2" id="KW-1133">Transmembrane helix</keyword>
<dbReference type="EMBL" id="HBFL01004594">
    <property type="protein sequence ID" value="CAD8763256.1"/>
    <property type="molecule type" value="Transcribed_RNA"/>
</dbReference>